<feature type="transmembrane region" description="Helical" evidence="15">
    <location>
        <begin position="139"/>
        <end position="159"/>
    </location>
</feature>
<dbReference type="InterPro" id="IPR008427">
    <property type="entry name" value="Extracellular_membr_CFEM_dom"/>
</dbReference>
<evidence type="ECO:0000256" key="10">
    <source>
        <dbReference type="ARBA" id="ARBA00023136"/>
    </source>
</evidence>
<reference evidence="17" key="1">
    <citation type="submission" date="2023-01" db="EMBL/GenBank/DDBJ databases">
        <title>The growth and conidiation of Purpureocillium lavendulum are regulated by nitrogen source and histone H3K14 acetylation.</title>
        <authorList>
            <person name="Tang P."/>
            <person name="Han J."/>
            <person name="Zhang C."/>
            <person name="Tang P."/>
            <person name="Qi F."/>
            <person name="Zhang K."/>
            <person name="Liang L."/>
        </authorList>
    </citation>
    <scope>NUCLEOTIDE SEQUENCE</scope>
    <source>
        <strain evidence="17">YMF1.00683</strain>
    </source>
</reference>
<feature type="binding site" description="axial binding residue" evidence="13">
    <location>
        <position position="27"/>
    </location>
    <ligand>
        <name>heme</name>
        <dbReference type="ChEBI" id="CHEBI:30413"/>
    </ligand>
    <ligandPart>
        <name>Fe</name>
        <dbReference type="ChEBI" id="CHEBI:18248"/>
    </ligandPart>
</feature>
<feature type="region of interest" description="Disordered" evidence="14">
    <location>
        <begin position="75"/>
        <end position="131"/>
    </location>
</feature>
<evidence type="ECO:0000256" key="12">
    <source>
        <dbReference type="ARBA" id="ARBA00023288"/>
    </source>
</evidence>
<dbReference type="GO" id="GO:0005576">
    <property type="term" value="C:extracellular region"/>
    <property type="evidence" value="ECO:0007669"/>
    <property type="project" value="UniProtKB-SubCell"/>
</dbReference>
<evidence type="ECO:0000256" key="6">
    <source>
        <dbReference type="ARBA" id="ARBA00022622"/>
    </source>
</evidence>
<sequence length="232" mass="23511">MSLDSLPACVKKCLQDAAKSAGCGINDVKCICTKDVSTSDGSTLMTCVLGACDTSDVISAGNDLVQLCAQVTGTASPPTGTRTSTSSTSRTTSPDTTATTPSTNSASPSPAGSSITSTAPTSSADTTSGGGGLSTGAKVGIGIGAAVALLLLILGAYILGRRRRSKADPTPVPDNHDGSGVKQDGQQDGLELPKEKTVTELEGARWVPELGDYNTHVAELEADSQFGRRPRH</sequence>
<keyword evidence="13" id="KW-0408">Iron</keyword>
<keyword evidence="10 15" id="KW-0472">Membrane</keyword>
<dbReference type="InterPro" id="IPR051694">
    <property type="entry name" value="Immunoregulatory_rcpt-like"/>
</dbReference>
<dbReference type="SMART" id="SM00747">
    <property type="entry name" value="CFEM"/>
    <property type="match status" value="1"/>
</dbReference>
<name>A0AB34FGS6_9HYPO</name>
<keyword evidence="9 15" id="KW-1133">Transmembrane helix</keyword>
<keyword evidence="5" id="KW-0964">Secreted</keyword>
<dbReference type="GO" id="GO:0046872">
    <property type="term" value="F:metal ion binding"/>
    <property type="evidence" value="ECO:0007669"/>
    <property type="project" value="UniProtKB-UniRule"/>
</dbReference>
<dbReference type="AlphaFoldDB" id="A0AB34FGS6"/>
<feature type="compositionally biased region" description="Low complexity" evidence="14">
    <location>
        <begin position="75"/>
        <end position="127"/>
    </location>
</feature>
<keyword evidence="12" id="KW-0449">Lipoprotein</keyword>
<organism evidence="17 18">
    <name type="scientific">Purpureocillium lavendulum</name>
    <dbReference type="NCBI Taxonomy" id="1247861"/>
    <lineage>
        <taxon>Eukaryota</taxon>
        <taxon>Fungi</taxon>
        <taxon>Dikarya</taxon>
        <taxon>Ascomycota</taxon>
        <taxon>Pezizomycotina</taxon>
        <taxon>Sordariomycetes</taxon>
        <taxon>Hypocreomycetidae</taxon>
        <taxon>Hypocreales</taxon>
        <taxon>Ophiocordycipitaceae</taxon>
        <taxon>Purpureocillium</taxon>
    </lineage>
</organism>
<feature type="disulfide bond" evidence="13">
    <location>
        <begin position="23"/>
        <end position="30"/>
    </location>
</feature>
<evidence type="ECO:0000313" key="18">
    <source>
        <dbReference type="Proteomes" id="UP001163105"/>
    </source>
</evidence>
<evidence type="ECO:0000256" key="15">
    <source>
        <dbReference type="SAM" id="Phobius"/>
    </source>
</evidence>
<evidence type="ECO:0000256" key="13">
    <source>
        <dbReference type="PROSITE-ProRule" id="PRU01356"/>
    </source>
</evidence>
<evidence type="ECO:0000256" key="7">
    <source>
        <dbReference type="ARBA" id="ARBA00022692"/>
    </source>
</evidence>
<protein>
    <submittedName>
        <fullName evidence="17">Integral membrane protein</fullName>
    </submittedName>
</protein>
<evidence type="ECO:0000259" key="16">
    <source>
        <dbReference type="PROSITE" id="PS52012"/>
    </source>
</evidence>
<keyword evidence="8" id="KW-0732">Signal</keyword>
<keyword evidence="11 13" id="KW-1015">Disulfide bond</keyword>
<feature type="domain" description="CFEM" evidence="16">
    <location>
        <begin position="1"/>
        <end position="96"/>
    </location>
</feature>
<evidence type="ECO:0000256" key="14">
    <source>
        <dbReference type="SAM" id="MobiDB-lite"/>
    </source>
</evidence>
<accession>A0AB34FGS6</accession>
<proteinExistence type="inferred from homology"/>
<comment type="caution">
    <text evidence="13">Lacks conserved residue(s) required for the propagation of feature annotation.</text>
</comment>
<evidence type="ECO:0000256" key="1">
    <source>
        <dbReference type="ARBA" id="ARBA00004167"/>
    </source>
</evidence>
<dbReference type="Proteomes" id="UP001163105">
    <property type="component" value="Unassembled WGS sequence"/>
</dbReference>
<evidence type="ECO:0000256" key="8">
    <source>
        <dbReference type="ARBA" id="ARBA00022729"/>
    </source>
</evidence>
<keyword evidence="7 15" id="KW-0812">Transmembrane</keyword>
<dbReference type="Pfam" id="PF05730">
    <property type="entry name" value="CFEM"/>
    <property type="match status" value="1"/>
</dbReference>
<keyword evidence="6" id="KW-0325">Glycoprotein</keyword>
<evidence type="ECO:0000256" key="3">
    <source>
        <dbReference type="ARBA" id="ARBA00004613"/>
    </source>
</evidence>
<keyword evidence="13" id="KW-0479">Metal-binding</keyword>
<feature type="region of interest" description="Disordered" evidence="14">
    <location>
        <begin position="164"/>
        <end position="197"/>
    </location>
</feature>
<dbReference type="PROSITE" id="PS52012">
    <property type="entry name" value="CFEM"/>
    <property type="match status" value="1"/>
</dbReference>
<comment type="caution">
    <text evidence="17">The sequence shown here is derived from an EMBL/GenBank/DDBJ whole genome shotgun (WGS) entry which is preliminary data.</text>
</comment>
<keyword evidence="13" id="KW-0349">Heme</keyword>
<comment type="similarity">
    <text evidence="4">Belongs to the RBT5 family.</text>
</comment>
<dbReference type="GO" id="GO:0071944">
    <property type="term" value="C:cell periphery"/>
    <property type="evidence" value="ECO:0007669"/>
    <property type="project" value="UniProtKB-ARBA"/>
</dbReference>
<evidence type="ECO:0000313" key="17">
    <source>
        <dbReference type="EMBL" id="KAJ6438162.1"/>
    </source>
</evidence>
<evidence type="ECO:0000256" key="2">
    <source>
        <dbReference type="ARBA" id="ARBA00004589"/>
    </source>
</evidence>
<evidence type="ECO:0000256" key="11">
    <source>
        <dbReference type="ARBA" id="ARBA00023157"/>
    </source>
</evidence>
<dbReference type="GO" id="GO:0098552">
    <property type="term" value="C:side of membrane"/>
    <property type="evidence" value="ECO:0007669"/>
    <property type="project" value="UniProtKB-KW"/>
</dbReference>
<keyword evidence="18" id="KW-1185">Reference proteome</keyword>
<dbReference type="PANTHER" id="PTHR15549">
    <property type="entry name" value="PAIRED IMMUNOGLOBULIN-LIKE TYPE 2 RECEPTOR"/>
    <property type="match status" value="1"/>
</dbReference>
<evidence type="ECO:0000256" key="9">
    <source>
        <dbReference type="ARBA" id="ARBA00022989"/>
    </source>
</evidence>
<evidence type="ECO:0000256" key="4">
    <source>
        <dbReference type="ARBA" id="ARBA00010031"/>
    </source>
</evidence>
<evidence type="ECO:0000256" key="5">
    <source>
        <dbReference type="ARBA" id="ARBA00022525"/>
    </source>
</evidence>
<gene>
    <name evidence="17" type="ORF">O9K51_08752</name>
</gene>
<keyword evidence="6" id="KW-0336">GPI-anchor</keyword>
<comment type="subcellular location">
    <subcellularLocation>
        <location evidence="2">Membrane</location>
        <topology evidence="2">Lipid-anchor</topology>
        <topology evidence="2">GPI-anchor</topology>
    </subcellularLocation>
    <subcellularLocation>
        <location evidence="1">Membrane</location>
        <topology evidence="1">Single-pass membrane protein</topology>
    </subcellularLocation>
    <subcellularLocation>
        <location evidence="3">Secreted</location>
    </subcellularLocation>
</comment>
<dbReference type="EMBL" id="JAQHRD010000008">
    <property type="protein sequence ID" value="KAJ6438162.1"/>
    <property type="molecule type" value="Genomic_DNA"/>
</dbReference>